<accession>A0A5J4UZ62</accession>
<reference evidence="1 2" key="1">
    <citation type="submission" date="2019-03" db="EMBL/GenBank/DDBJ databases">
        <title>Single cell metagenomics reveals metabolic interactions within the superorganism composed of flagellate Streblomastix strix and complex community of Bacteroidetes bacteria on its surface.</title>
        <authorList>
            <person name="Treitli S.C."/>
            <person name="Kolisko M."/>
            <person name="Husnik F."/>
            <person name="Keeling P."/>
            <person name="Hampl V."/>
        </authorList>
    </citation>
    <scope>NUCLEOTIDE SEQUENCE [LARGE SCALE GENOMIC DNA]</scope>
    <source>
        <strain evidence="1">ST1C</strain>
    </source>
</reference>
<dbReference type="EMBL" id="SNRW01011442">
    <property type="protein sequence ID" value="KAA6375151.1"/>
    <property type="molecule type" value="Genomic_DNA"/>
</dbReference>
<gene>
    <name evidence="1" type="ORF">EZS28_029323</name>
</gene>
<dbReference type="Proteomes" id="UP000324800">
    <property type="component" value="Unassembled WGS sequence"/>
</dbReference>
<proteinExistence type="predicted"/>
<protein>
    <submittedName>
        <fullName evidence="1">Uncharacterized protein</fullName>
    </submittedName>
</protein>
<evidence type="ECO:0000313" key="2">
    <source>
        <dbReference type="Proteomes" id="UP000324800"/>
    </source>
</evidence>
<dbReference type="InterPro" id="IPR011989">
    <property type="entry name" value="ARM-like"/>
</dbReference>
<organism evidence="1 2">
    <name type="scientific">Streblomastix strix</name>
    <dbReference type="NCBI Taxonomy" id="222440"/>
    <lineage>
        <taxon>Eukaryota</taxon>
        <taxon>Metamonada</taxon>
        <taxon>Preaxostyla</taxon>
        <taxon>Oxymonadida</taxon>
        <taxon>Streblomastigidae</taxon>
        <taxon>Streblomastix</taxon>
    </lineage>
</organism>
<dbReference type="InterPro" id="IPR016024">
    <property type="entry name" value="ARM-type_fold"/>
</dbReference>
<dbReference type="Gene3D" id="1.25.10.10">
    <property type="entry name" value="Leucine-rich Repeat Variant"/>
    <property type="match status" value="1"/>
</dbReference>
<sequence length="144" mass="16328">MLYTKKPFPGLLRLLESQDILIAGDSITSIFNIIAAGANTTPKTEQHPHFEAMKQCGGVIKIFELFQKNENKFTKNREALCISRLFRAKEMDKTMRKGIISHLKILAYEKDAWLCENSKSALKQLAQNAANRSEIEKDGFVIPE</sequence>
<dbReference type="SUPFAM" id="SSF48371">
    <property type="entry name" value="ARM repeat"/>
    <property type="match status" value="1"/>
</dbReference>
<name>A0A5J4UZ62_9EUKA</name>
<evidence type="ECO:0000313" key="1">
    <source>
        <dbReference type="EMBL" id="KAA6375151.1"/>
    </source>
</evidence>
<comment type="caution">
    <text evidence="1">The sequence shown here is derived from an EMBL/GenBank/DDBJ whole genome shotgun (WGS) entry which is preliminary data.</text>
</comment>
<dbReference type="AlphaFoldDB" id="A0A5J4UZ62"/>